<evidence type="ECO:0000313" key="2">
    <source>
        <dbReference type="Proteomes" id="UP001151529"/>
    </source>
</evidence>
<reference evidence="1" key="1">
    <citation type="submission" date="2022-11" db="EMBL/GenBank/DDBJ databases">
        <authorList>
            <person name="Hyden B.L."/>
            <person name="Feng K."/>
            <person name="Yates T."/>
            <person name="Jawdy S."/>
            <person name="Smart L.B."/>
            <person name="Muchero W."/>
        </authorList>
    </citation>
    <scope>NUCLEOTIDE SEQUENCE</scope>
    <source>
        <tissue evidence="1">Shoot tip</tissue>
    </source>
</reference>
<gene>
    <name evidence="1" type="ORF">OIU85_005927</name>
</gene>
<comment type="caution">
    <text evidence="1">The sequence shown here is derived from an EMBL/GenBank/DDBJ whole genome shotgun (WGS) entry which is preliminary data.</text>
</comment>
<accession>A0A9Q0PJU4</accession>
<proteinExistence type="predicted"/>
<evidence type="ECO:0000313" key="1">
    <source>
        <dbReference type="EMBL" id="KAJ6689566.1"/>
    </source>
</evidence>
<protein>
    <submittedName>
        <fullName evidence="1">Uncharacterized protein</fullName>
    </submittedName>
</protein>
<keyword evidence="2" id="KW-1185">Reference proteome</keyword>
<sequence>MLDSWPPIASLSWIHAVELLNQAFHGQRSVPFNYILGSEATSSNSITASSEGIFPYHVHARKGLFHSRPVHMQGHVSDSKVGGRGKEMEGKTSASVHNIFAVLGTRKVLYLPFWSKLRPNQNPFYKPN</sequence>
<dbReference type="AlphaFoldDB" id="A0A9Q0PJU4"/>
<reference evidence="1" key="2">
    <citation type="journal article" date="2023" name="Int. J. Mol. Sci.">
        <title>De Novo Assembly and Annotation of 11 Diverse Shrub Willow (Salix) Genomes Reveals Novel Gene Organization in Sex-Linked Regions.</title>
        <authorList>
            <person name="Hyden B."/>
            <person name="Feng K."/>
            <person name="Yates T.B."/>
            <person name="Jawdy S."/>
            <person name="Cereghino C."/>
            <person name="Smart L.B."/>
            <person name="Muchero W."/>
        </authorList>
    </citation>
    <scope>NUCLEOTIDE SEQUENCE [LARGE SCALE GENOMIC DNA]</scope>
    <source>
        <tissue evidence="1">Shoot tip</tissue>
    </source>
</reference>
<dbReference type="EMBL" id="JAPFFL010000012">
    <property type="protein sequence ID" value="KAJ6689566.1"/>
    <property type="molecule type" value="Genomic_DNA"/>
</dbReference>
<organism evidence="1 2">
    <name type="scientific">Salix viminalis</name>
    <name type="common">Common osier</name>
    <name type="synonym">Basket willow</name>
    <dbReference type="NCBI Taxonomy" id="40686"/>
    <lineage>
        <taxon>Eukaryota</taxon>
        <taxon>Viridiplantae</taxon>
        <taxon>Streptophyta</taxon>
        <taxon>Embryophyta</taxon>
        <taxon>Tracheophyta</taxon>
        <taxon>Spermatophyta</taxon>
        <taxon>Magnoliopsida</taxon>
        <taxon>eudicotyledons</taxon>
        <taxon>Gunneridae</taxon>
        <taxon>Pentapetalae</taxon>
        <taxon>rosids</taxon>
        <taxon>fabids</taxon>
        <taxon>Malpighiales</taxon>
        <taxon>Salicaceae</taxon>
        <taxon>Saliceae</taxon>
        <taxon>Salix</taxon>
    </lineage>
</organism>
<dbReference type="Proteomes" id="UP001151529">
    <property type="component" value="Chromosome 8"/>
</dbReference>
<name>A0A9Q0PJU4_SALVM</name>